<sequence>MLLVATASIAASQAATYSASAVDRATMNWRRDIHDTAPPANVKTNPVVLFRDAGSLAQSLSQ</sequence>
<dbReference type="AlphaFoldDB" id="A0A6A3GD42"/>
<evidence type="ECO:0000313" key="2">
    <source>
        <dbReference type="EMBL" id="KAE9310546.1"/>
    </source>
</evidence>
<organism evidence="1 3">
    <name type="scientific">Phytophthora fragariae</name>
    <dbReference type="NCBI Taxonomy" id="53985"/>
    <lineage>
        <taxon>Eukaryota</taxon>
        <taxon>Sar</taxon>
        <taxon>Stramenopiles</taxon>
        <taxon>Oomycota</taxon>
        <taxon>Peronosporomycetes</taxon>
        <taxon>Peronosporales</taxon>
        <taxon>Peronosporaceae</taxon>
        <taxon>Phytophthora</taxon>
    </lineage>
</organism>
<evidence type="ECO:0000313" key="4">
    <source>
        <dbReference type="Proteomes" id="UP000486351"/>
    </source>
</evidence>
<dbReference type="Proteomes" id="UP000460718">
    <property type="component" value="Unassembled WGS sequence"/>
</dbReference>
<proteinExistence type="predicted"/>
<dbReference type="EMBL" id="QXFW01011469">
    <property type="protein sequence ID" value="KAE8951868.1"/>
    <property type="molecule type" value="Genomic_DNA"/>
</dbReference>
<accession>A0A6A3GD42</accession>
<dbReference type="EMBL" id="QXFY01001740">
    <property type="protein sequence ID" value="KAE9310546.1"/>
    <property type="molecule type" value="Genomic_DNA"/>
</dbReference>
<gene>
    <name evidence="2" type="ORF">PF008_g20433</name>
    <name evidence="1" type="ORF">PF011_g32858</name>
</gene>
<reference evidence="3 4" key="1">
    <citation type="submission" date="2018-09" db="EMBL/GenBank/DDBJ databases">
        <title>Genomic investigation of the strawberry pathogen Phytophthora fragariae indicates pathogenicity is determined by transcriptional variation in three key races.</title>
        <authorList>
            <person name="Adams T.M."/>
            <person name="Armitage A.D."/>
            <person name="Sobczyk M.K."/>
            <person name="Bates H.J."/>
            <person name="Dunwell J.M."/>
            <person name="Nellist C.F."/>
            <person name="Harrison R.J."/>
        </authorList>
    </citation>
    <scope>NUCLEOTIDE SEQUENCE [LARGE SCALE GENOMIC DNA]</scope>
    <source>
        <strain evidence="2 4">NOV-77</strain>
        <strain evidence="1 3">SCRP245</strain>
    </source>
</reference>
<evidence type="ECO:0000313" key="3">
    <source>
        <dbReference type="Proteomes" id="UP000460718"/>
    </source>
</evidence>
<protein>
    <submittedName>
        <fullName evidence="1">Uncharacterized protein</fullName>
    </submittedName>
</protein>
<evidence type="ECO:0000313" key="1">
    <source>
        <dbReference type="EMBL" id="KAE8951868.1"/>
    </source>
</evidence>
<name>A0A6A3GD42_9STRA</name>
<dbReference type="Proteomes" id="UP000486351">
    <property type="component" value="Unassembled WGS sequence"/>
</dbReference>
<comment type="caution">
    <text evidence="1">The sequence shown here is derived from an EMBL/GenBank/DDBJ whole genome shotgun (WGS) entry which is preliminary data.</text>
</comment>